<dbReference type="Pfam" id="PF08016">
    <property type="entry name" value="PKD_channel"/>
    <property type="match status" value="1"/>
</dbReference>
<keyword evidence="4 6" id="KW-0472">Membrane</keyword>
<dbReference type="InterPro" id="IPR051223">
    <property type="entry name" value="Polycystin"/>
</dbReference>
<proteinExistence type="predicted"/>
<keyword evidence="9" id="KW-1185">Reference proteome</keyword>
<evidence type="ECO:0000256" key="2">
    <source>
        <dbReference type="ARBA" id="ARBA00022692"/>
    </source>
</evidence>
<evidence type="ECO:0000256" key="4">
    <source>
        <dbReference type="ARBA" id="ARBA00023136"/>
    </source>
</evidence>
<accession>A0ABY8UEP8</accession>
<feature type="domain" description="Polycystin cation channel PKD1/PKD2" evidence="7">
    <location>
        <begin position="1307"/>
        <end position="1426"/>
    </location>
</feature>
<feature type="transmembrane region" description="Helical" evidence="6">
    <location>
        <begin position="1226"/>
        <end position="1247"/>
    </location>
</feature>
<reference evidence="8 9" key="1">
    <citation type="submission" date="2023-05" db="EMBL/GenBank/DDBJ databases">
        <title>A 100% complete, gapless, phased diploid assembly of the Scenedesmus obliquus UTEX 3031 genome.</title>
        <authorList>
            <person name="Biondi T.C."/>
            <person name="Hanschen E.R."/>
            <person name="Kwon T."/>
            <person name="Eng W."/>
            <person name="Kruse C.P.S."/>
            <person name="Koehler S.I."/>
            <person name="Kunde Y."/>
            <person name="Gleasner C.D."/>
            <person name="You Mak K.T."/>
            <person name="Polle J."/>
            <person name="Hovde B.T."/>
            <person name="Starkenburg S.R."/>
        </authorList>
    </citation>
    <scope>NUCLEOTIDE SEQUENCE [LARGE SCALE GENOMIC DNA]</scope>
    <source>
        <strain evidence="8 9">DOE0152z</strain>
    </source>
</reference>
<dbReference type="PANTHER" id="PTHR10877">
    <property type="entry name" value="POLYCYSTIN FAMILY MEMBER"/>
    <property type="match status" value="1"/>
</dbReference>
<feature type="transmembrane region" description="Helical" evidence="6">
    <location>
        <begin position="1152"/>
        <end position="1178"/>
    </location>
</feature>
<dbReference type="Proteomes" id="UP001244341">
    <property type="component" value="Chromosome 11b"/>
</dbReference>
<keyword evidence="5" id="KW-0175">Coiled coil</keyword>
<organism evidence="8 9">
    <name type="scientific">Tetradesmus obliquus</name>
    <name type="common">Green alga</name>
    <name type="synonym">Acutodesmus obliquus</name>
    <dbReference type="NCBI Taxonomy" id="3088"/>
    <lineage>
        <taxon>Eukaryota</taxon>
        <taxon>Viridiplantae</taxon>
        <taxon>Chlorophyta</taxon>
        <taxon>core chlorophytes</taxon>
        <taxon>Chlorophyceae</taxon>
        <taxon>CS clade</taxon>
        <taxon>Sphaeropleales</taxon>
        <taxon>Scenedesmaceae</taxon>
        <taxon>Tetradesmus</taxon>
    </lineage>
</organism>
<evidence type="ECO:0000256" key="1">
    <source>
        <dbReference type="ARBA" id="ARBA00004141"/>
    </source>
</evidence>
<dbReference type="EMBL" id="CP126218">
    <property type="protein sequence ID" value="WIA19640.1"/>
    <property type="molecule type" value="Genomic_DNA"/>
</dbReference>
<feature type="coiled-coil region" evidence="5">
    <location>
        <begin position="1612"/>
        <end position="1653"/>
    </location>
</feature>
<gene>
    <name evidence="8" type="ORF">OEZ85_005575</name>
</gene>
<feature type="transmembrane region" description="Helical" evidence="6">
    <location>
        <begin position="1259"/>
        <end position="1281"/>
    </location>
</feature>
<feature type="transmembrane region" description="Helical" evidence="6">
    <location>
        <begin position="1331"/>
        <end position="1353"/>
    </location>
</feature>
<feature type="transmembrane region" description="Helical" evidence="6">
    <location>
        <begin position="1398"/>
        <end position="1423"/>
    </location>
</feature>
<sequence>MGLGMRRAVGTTVAAQFQHDNTEVVASVNFQRNSKQKGDDGDDGVPVQPRLIVRAIHAKWQAQLEKWADYRSLFGLIAFITVFLGVLYAQRGATIAYSVHSTITSVVLPGSDTLQSTDDVYGWLQNLLQNVWKDPNCGDGICEAPFEFAAFSRFGCKADCGRLSDIQNLTSGQVDIYWDFSHQASSLPASELMQQASWNLCPQDIQYNADCYDDPDNKFASISGSLTKYMPDLPDGDWSLVLKKDIFQKTRGAVRDTVKLSQAAFWFKVYVAAAAAAAEQARELQLLNTALGFMNRSMIDALPAVWAEADVNQAYRDAFDAQQMLNASCLCPNMTSLLTGTIGFTDSAAYLASKCTGVTSMGLRTYDADGNATITFTSTPSVQDCADATANLTAHRASYNATLIKYLVVQRLGNLRDTGKYGVRYSVQDTLRSFLSKKYPELVFGIFVDPKGADAHVAAAATVSALANLYVESDLYLVAGAPAHLALYRRRLNQDPNLTFGDWATRTNARINEIKQQQDSVAAVSISGPDGITATVGQVVAAFQAAGASTAWLPAAPAVGPPLSVADYNLATWDGNTTAYLSCNLDIRGPEYLGMCTDMPVTCASQTNDTAPYSCARVGDNSTVPGTIRNSTYREQCELPCDMQLDCNALCECWDSCGSSQYCLCSACKDLHPDAAADTQFFTIKDAAASSGAASADIAATTSGTAGRRLLQTADNVTQQLSAVLAKVDVLRSAQDSISGQMSALQSQVDKANLLAEARAASTTLQDLIAAGRSDIQTGQAVLVSKLDTLLQRQQAAIDAMNAANSQLAAIQSLTQKQADAIAALDAATSDRLNAISVATQQGIINLYQALAVWKMARRDRAVSNKIAKLAGSPCSYEPAAVQFSLNNSNSMEDNTARDRTLGMNNRVLAGLMLHTWRSQDEQCAHSRFSQIQSTCAGQQDISPYGVDSVFKLGSINFNPDLYDPNGAMVTQIYNCSVLTNPTYDIIEPATKLKVNAQPYCAELFNPRNTPYAFWHLPLANLPDGYPVFFDINLSQVGAQTWLSWVQEGLLLDDRTRGLTARLVTYNAELKVFADIQVAFDFQAGGSIQVSNRIYTLSLELYDPTSANLARYAFEVLLAGCIVLLNLIELARFAQAARYSWRGRIDKGLGQYLSSIGVWLRLANNVLLLVGLGLWWTFVNSHAKQFNMDLRYPVYENLQPQAFFLKLAGNGAGLASAWEAITRLEAAISVLNVYYAINGICILLLIARLLRGMDLQLQLAVLTKALALTAADLLRFFILLLSASALNVWLHSSRVYAACLPPLLAWLLRAMDFQPRLGVVTKALALAAPDLLHFFLVAGSVFLCYCMMGFLIFGNSLPWFATFPTSINTCFEMLLGEFADVNRDLRSLGGLQSVAGILFFWSFELLVFLILLNFLLAIIVDAFGEVKEQQKEQTGIHVELWRLLSDRWRWLLGRWRGTYMDVRHMDSIMQQWAGISEEEEARQQQKQQQAAGEIGGQERVVQVMGVDLNQETLTRILLAVMAAEPGRGEAGLDEQAAQQLAALKPAGAREGDVGKAQAAAAFIMRRFGKSAAKAAAETLQQLGAGGRELEEERDKLAAALGADVLGAGGRELEEERDKLAAALERLAGVQRELAEAQRNLMSGQKQLAEQQTHLVGLVTARSDAAVPVLPSGQD</sequence>
<feature type="transmembrane region" description="Helical" evidence="6">
    <location>
        <begin position="70"/>
        <end position="89"/>
    </location>
</feature>
<comment type="subcellular location">
    <subcellularLocation>
        <location evidence="1">Membrane</location>
        <topology evidence="1">Multi-pass membrane protein</topology>
    </subcellularLocation>
</comment>
<dbReference type="InterPro" id="IPR013122">
    <property type="entry name" value="PKD1_2_channel"/>
</dbReference>
<keyword evidence="2 6" id="KW-0812">Transmembrane</keyword>
<evidence type="ECO:0000313" key="8">
    <source>
        <dbReference type="EMBL" id="WIA19640.1"/>
    </source>
</evidence>
<feature type="transmembrane region" description="Helical" evidence="6">
    <location>
        <begin position="1112"/>
        <end position="1131"/>
    </location>
</feature>
<evidence type="ECO:0000256" key="5">
    <source>
        <dbReference type="SAM" id="Coils"/>
    </source>
</evidence>
<evidence type="ECO:0000313" key="9">
    <source>
        <dbReference type="Proteomes" id="UP001244341"/>
    </source>
</evidence>
<keyword evidence="3 6" id="KW-1133">Transmembrane helix</keyword>
<evidence type="ECO:0000256" key="3">
    <source>
        <dbReference type="ARBA" id="ARBA00022989"/>
    </source>
</evidence>
<protein>
    <recommendedName>
        <fullName evidence="7">Polycystin cation channel PKD1/PKD2 domain-containing protein</fullName>
    </recommendedName>
</protein>
<dbReference type="Gene3D" id="1.10.287.70">
    <property type="match status" value="1"/>
</dbReference>
<name>A0ABY8UEP8_TETOB</name>
<evidence type="ECO:0000256" key="6">
    <source>
        <dbReference type="SAM" id="Phobius"/>
    </source>
</evidence>
<evidence type="ECO:0000259" key="7">
    <source>
        <dbReference type="Pfam" id="PF08016"/>
    </source>
</evidence>
<dbReference type="PANTHER" id="PTHR10877:SF183">
    <property type="entry name" value="AT14535P-RELATED"/>
    <property type="match status" value="1"/>
</dbReference>